<dbReference type="AlphaFoldDB" id="A0AAD3TIX1"/>
<dbReference type="EMBL" id="BSYO01000039">
    <property type="protein sequence ID" value="GMH30755.1"/>
    <property type="molecule type" value="Genomic_DNA"/>
</dbReference>
<evidence type="ECO:0000313" key="3">
    <source>
        <dbReference type="Proteomes" id="UP001279734"/>
    </source>
</evidence>
<reference evidence="2" key="1">
    <citation type="submission" date="2023-05" db="EMBL/GenBank/DDBJ databases">
        <title>Nepenthes gracilis genome sequencing.</title>
        <authorList>
            <person name="Fukushima K."/>
        </authorList>
    </citation>
    <scope>NUCLEOTIDE SEQUENCE</scope>
    <source>
        <strain evidence="2">SING2019-196</strain>
    </source>
</reference>
<gene>
    <name evidence="2" type="ORF">Nepgr_032598</name>
</gene>
<evidence type="ECO:0000313" key="2">
    <source>
        <dbReference type="EMBL" id="GMH30755.1"/>
    </source>
</evidence>
<keyword evidence="3" id="KW-1185">Reference proteome</keyword>
<proteinExistence type="predicted"/>
<evidence type="ECO:0000256" key="1">
    <source>
        <dbReference type="SAM" id="MobiDB-lite"/>
    </source>
</evidence>
<feature type="compositionally biased region" description="Basic residues" evidence="1">
    <location>
        <begin position="110"/>
        <end position="120"/>
    </location>
</feature>
<sequence>MNQQCIENHQESTSSSIQFDNIDQEYLHRALSFASKKKKQPPLIKTMQTAWIGEYEAARKSTTSAAFQRQRSGVSPPNATSFCQLDQSAVRGSFFQEDTAAVFNSGSREKQHRTTSRKANQRWNPRASS</sequence>
<comment type="caution">
    <text evidence="2">The sequence shown here is derived from an EMBL/GenBank/DDBJ whole genome shotgun (WGS) entry which is preliminary data.</text>
</comment>
<name>A0AAD3TIX1_NEPGR</name>
<dbReference type="Proteomes" id="UP001279734">
    <property type="component" value="Unassembled WGS sequence"/>
</dbReference>
<accession>A0AAD3TIX1</accession>
<protein>
    <submittedName>
        <fullName evidence="2">Uncharacterized protein</fullName>
    </submittedName>
</protein>
<organism evidence="2 3">
    <name type="scientific">Nepenthes gracilis</name>
    <name type="common">Slender pitcher plant</name>
    <dbReference type="NCBI Taxonomy" id="150966"/>
    <lineage>
        <taxon>Eukaryota</taxon>
        <taxon>Viridiplantae</taxon>
        <taxon>Streptophyta</taxon>
        <taxon>Embryophyta</taxon>
        <taxon>Tracheophyta</taxon>
        <taxon>Spermatophyta</taxon>
        <taxon>Magnoliopsida</taxon>
        <taxon>eudicotyledons</taxon>
        <taxon>Gunneridae</taxon>
        <taxon>Pentapetalae</taxon>
        <taxon>Caryophyllales</taxon>
        <taxon>Nepenthaceae</taxon>
        <taxon>Nepenthes</taxon>
    </lineage>
</organism>
<feature type="region of interest" description="Disordered" evidence="1">
    <location>
        <begin position="101"/>
        <end position="129"/>
    </location>
</feature>